<dbReference type="Proteomes" id="UP000178099">
    <property type="component" value="Unassembled WGS sequence"/>
</dbReference>
<name>A0A1G2D7R1_9BACT</name>
<dbReference type="AlphaFoldDB" id="A0A1G2D7R1"/>
<dbReference type="CDD" id="cd24049">
    <property type="entry name" value="ASKHA_NBD_PilM"/>
    <property type="match status" value="1"/>
</dbReference>
<dbReference type="EMBL" id="MHLN01000055">
    <property type="protein sequence ID" value="OGZ08931.1"/>
    <property type="molecule type" value="Genomic_DNA"/>
</dbReference>
<dbReference type="InterPro" id="IPR005883">
    <property type="entry name" value="PilM"/>
</dbReference>
<organism evidence="1 2">
    <name type="scientific">Candidatus Lloydbacteria bacterium RIFCSPHIGHO2_02_FULL_51_22</name>
    <dbReference type="NCBI Taxonomy" id="1798663"/>
    <lineage>
        <taxon>Bacteria</taxon>
        <taxon>Candidatus Lloydiibacteriota</taxon>
    </lineage>
</organism>
<evidence type="ECO:0008006" key="3">
    <source>
        <dbReference type="Google" id="ProtNLM"/>
    </source>
</evidence>
<reference evidence="1 2" key="1">
    <citation type="journal article" date="2016" name="Nat. Commun.">
        <title>Thousands of microbial genomes shed light on interconnected biogeochemical processes in an aquifer system.</title>
        <authorList>
            <person name="Anantharaman K."/>
            <person name="Brown C.T."/>
            <person name="Hug L.A."/>
            <person name="Sharon I."/>
            <person name="Castelle C.J."/>
            <person name="Probst A.J."/>
            <person name="Thomas B.C."/>
            <person name="Singh A."/>
            <person name="Wilkins M.J."/>
            <person name="Karaoz U."/>
            <person name="Brodie E.L."/>
            <person name="Williams K.H."/>
            <person name="Hubbard S.S."/>
            <person name="Banfield J.F."/>
        </authorList>
    </citation>
    <scope>NUCLEOTIDE SEQUENCE [LARGE SCALE GENOMIC DNA]</scope>
</reference>
<dbReference type="PANTHER" id="PTHR32432">
    <property type="entry name" value="CELL DIVISION PROTEIN FTSA-RELATED"/>
    <property type="match status" value="1"/>
</dbReference>
<dbReference type="InterPro" id="IPR050696">
    <property type="entry name" value="FtsA/MreB"/>
</dbReference>
<evidence type="ECO:0000313" key="1">
    <source>
        <dbReference type="EMBL" id="OGZ08931.1"/>
    </source>
</evidence>
<accession>A0A1G2D7R1</accession>
<protein>
    <recommendedName>
        <fullName evidence="3">SHS2 domain-containing protein</fullName>
    </recommendedName>
</protein>
<evidence type="ECO:0000313" key="2">
    <source>
        <dbReference type="Proteomes" id="UP000178099"/>
    </source>
</evidence>
<dbReference type="Gene3D" id="3.30.1490.300">
    <property type="match status" value="1"/>
</dbReference>
<dbReference type="PANTHER" id="PTHR32432:SF3">
    <property type="entry name" value="ETHANOLAMINE UTILIZATION PROTEIN EUTJ"/>
    <property type="match status" value="1"/>
</dbReference>
<gene>
    <name evidence="1" type="ORF">A3D67_01560</name>
</gene>
<comment type="caution">
    <text evidence="1">The sequence shown here is derived from an EMBL/GenBank/DDBJ whole genome shotgun (WGS) entry which is preliminary data.</text>
</comment>
<dbReference type="SUPFAM" id="SSF53067">
    <property type="entry name" value="Actin-like ATPase domain"/>
    <property type="match status" value="2"/>
</dbReference>
<proteinExistence type="predicted"/>
<dbReference type="InterPro" id="IPR043129">
    <property type="entry name" value="ATPase_NBD"/>
</dbReference>
<dbReference type="Pfam" id="PF11104">
    <property type="entry name" value="PilM_2"/>
    <property type="match status" value="1"/>
</dbReference>
<dbReference type="Gene3D" id="3.30.420.40">
    <property type="match status" value="2"/>
</dbReference>
<sequence>MFSCDSPLLRAFPPPRFLVAPATGLHISSRALRHVAFTVSGAHLKLAYAEEAPLPDGVFKDGELLQRDALKTALLALKEKGRVRSVHASLPEQQAFIFPLHIPPTPPSQIRAVLMKEIAERVPFPADDIVFDYEYAPRTPETPVGALSVSIAVIPKTVVSAYSTLFRECGVELQSLEFGAHALLRALLPKEDMGSSILVSIDSGETSIALVKDHLVRFTATVNVGGMMLTEALVKKLGISYGDANALKKRSGIQQNTEGIPMAEILLPPLSALRDEIKRYYIDWHTTMEETDRGQEQAEKIILCGEEASVPGLVDYLRGSLKEDVVLGNPWQNVHPLTNYTPDLPRTEALAYATAFGLALRSFSC</sequence>